<dbReference type="KEGG" id="bcoh:BC6307_06290"/>
<protein>
    <recommendedName>
        <fullName evidence="3">DUF1257 domain-containing protein</fullName>
    </recommendedName>
</protein>
<dbReference type="AlphaFoldDB" id="A0A223KNJ5"/>
<name>A0A223KNJ5_9BACI</name>
<dbReference type="Proteomes" id="UP000215224">
    <property type="component" value="Chromosome"/>
</dbReference>
<reference evidence="1 2" key="1">
    <citation type="submission" date="2016-12" db="EMBL/GenBank/DDBJ databases">
        <title>The whole genome sequencing and assembly of Bacillus cohnii DSM 6307T strain.</title>
        <authorList>
            <person name="Lee Y.-J."/>
            <person name="Yi H."/>
            <person name="Bahn Y.-S."/>
            <person name="Kim J.F."/>
            <person name="Lee D.-W."/>
        </authorList>
    </citation>
    <scope>NUCLEOTIDE SEQUENCE [LARGE SCALE GENOMIC DNA]</scope>
    <source>
        <strain evidence="1 2">DSM 6307</strain>
    </source>
</reference>
<sequence length="153" mass="17359">MSLSVVLVPLALGAASSAVSFALREKVEEGVLYKIETNMKDEILLEESLKSFGCNVDLNEESFHSSIGDIQMAFQQQENGTFSGIFNESVSTEEAQEFLQDVQKEYVRLVQNRTYEKLIARARQEGLILEHENTTDDNTIQLTFQVKEKLYNE</sequence>
<evidence type="ECO:0008006" key="3">
    <source>
        <dbReference type="Google" id="ProtNLM"/>
    </source>
</evidence>
<accession>A0A223KNJ5</accession>
<evidence type="ECO:0000313" key="2">
    <source>
        <dbReference type="Proteomes" id="UP000215224"/>
    </source>
</evidence>
<dbReference type="RefSeq" id="WP_066410668.1">
    <property type="nucleotide sequence ID" value="NZ_CP018866.1"/>
</dbReference>
<keyword evidence="2" id="KW-1185">Reference proteome</keyword>
<proteinExistence type="predicted"/>
<organism evidence="1 2">
    <name type="scientific">Sutcliffiella cohnii</name>
    <dbReference type="NCBI Taxonomy" id="33932"/>
    <lineage>
        <taxon>Bacteria</taxon>
        <taxon>Bacillati</taxon>
        <taxon>Bacillota</taxon>
        <taxon>Bacilli</taxon>
        <taxon>Bacillales</taxon>
        <taxon>Bacillaceae</taxon>
        <taxon>Sutcliffiella</taxon>
    </lineage>
</organism>
<gene>
    <name evidence="1" type="ORF">BC6307_06290</name>
</gene>
<evidence type="ECO:0000313" key="1">
    <source>
        <dbReference type="EMBL" id="AST90918.1"/>
    </source>
</evidence>
<dbReference type="STRING" id="1314751.GCA_001591425_00026"/>
<dbReference type="EMBL" id="CP018866">
    <property type="protein sequence ID" value="AST90918.1"/>
    <property type="molecule type" value="Genomic_DNA"/>
</dbReference>